<dbReference type="Pfam" id="PF00095">
    <property type="entry name" value="WAP"/>
    <property type="match status" value="1"/>
</dbReference>
<protein>
    <recommendedName>
        <fullName evidence="1">WAP domain-containing protein</fullName>
    </recommendedName>
</protein>
<dbReference type="Ensembl" id="ENSORLT00020020849.1">
    <property type="protein sequence ID" value="ENSORLP00020030071.1"/>
    <property type="gene ID" value="ENSORLG00020014343.1"/>
</dbReference>
<proteinExistence type="predicted"/>
<reference evidence="2 3" key="2">
    <citation type="submission" date="2017-04" db="EMBL/GenBank/DDBJ databases">
        <title>CpG methylation of centromeres and impact of large insertions on vertebrate speciation.</title>
        <authorList>
            <person name="Ichikawa K."/>
            <person name="Yoshimura J."/>
            <person name="Morishita S."/>
        </authorList>
    </citation>
    <scope>NUCLEOTIDE SEQUENCE</scope>
    <source>
        <strain evidence="2 3">HNI</strain>
    </source>
</reference>
<evidence type="ECO:0000259" key="1">
    <source>
        <dbReference type="PROSITE" id="PS51390"/>
    </source>
</evidence>
<dbReference type="AlphaFoldDB" id="A0A3P9MAK6"/>
<dbReference type="InterPro" id="IPR008197">
    <property type="entry name" value="WAP_dom"/>
</dbReference>
<dbReference type="SUPFAM" id="SSF57256">
    <property type="entry name" value="Elafin-like"/>
    <property type="match status" value="1"/>
</dbReference>
<evidence type="ECO:0000313" key="2">
    <source>
        <dbReference type="Ensembl" id="ENSORLP00020030071.1"/>
    </source>
</evidence>
<dbReference type="Gene3D" id="4.10.75.10">
    <property type="entry name" value="Elafin-like"/>
    <property type="match status" value="1"/>
</dbReference>
<dbReference type="InterPro" id="IPR036645">
    <property type="entry name" value="Elafin-like_sf"/>
</dbReference>
<dbReference type="PROSITE" id="PS51390">
    <property type="entry name" value="WAP"/>
    <property type="match status" value="1"/>
</dbReference>
<reference evidence="2" key="4">
    <citation type="submission" date="2025-09" db="UniProtKB">
        <authorList>
            <consortium name="Ensembl"/>
        </authorList>
    </citation>
    <scope>IDENTIFICATION</scope>
    <source>
        <strain evidence="2">HNI</strain>
    </source>
</reference>
<reference evidence="2" key="3">
    <citation type="submission" date="2025-08" db="UniProtKB">
        <authorList>
            <consortium name="Ensembl"/>
        </authorList>
    </citation>
    <scope>IDENTIFICATION</scope>
    <source>
        <strain evidence="2">HNI</strain>
    </source>
</reference>
<dbReference type="GO" id="GO:0030414">
    <property type="term" value="F:peptidase inhibitor activity"/>
    <property type="evidence" value="ECO:0007669"/>
    <property type="project" value="InterPro"/>
</dbReference>
<organism evidence="2 3">
    <name type="scientific">Oryzias latipes</name>
    <name type="common">Japanese rice fish</name>
    <name type="synonym">Japanese killifish</name>
    <dbReference type="NCBI Taxonomy" id="8090"/>
    <lineage>
        <taxon>Eukaryota</taxon>
        <taxon>Metazoa</taxon>
        <taxon>Chordata</taxon>
        <taxon>Craniata</taxon>
        <taxon>Vertebrata</taxon>
        <taxon>Euteleostomi</taxon>
        <taxon>Actinopterygii</taxon>
        <taxon>Neopterygii</taxon>
        <taxon>Teleostei</taxon>
        <taxon>Neoteleostei</taxon>
        <taxon>Acanthomorphata</taxon>
        <taxon>Ovalentaria</taxon>
        <taxon>Atherinomorphae</taxon>
        <taxon>Beloniformes</taxon>
        <taxon>Adrianichthyidae</taxon>
        <taxon>Oryziinae</taxon>
        <taxon>Oryzias</taxon>
    </lineage>
</organism>
<feature type="domain" description="WAP" evidence="1">
    <location>
        <begin position="33"/>
        <end position="80"/>
    </location>
</feature>
<sequence length="89" mass="9784">MCKRVTVQGPTVDHLSGITYNIKWTKRIERSHSGELEKKCPDRNGTIGLCAFLCFSDSECSNGELCCTNGCGGRDCTPPLIAYETHIIC</sequence>
<name>A0A3P9MAK6_ORYLA</name>
<evidence type="ECO:0000313" key="3">
    <source>
        <dbReference type="Proteomes" id="UP000265180"/>
    </source>
</evidence>
<accession>A0A3P9MAK6</accession>
<dbReference type="GO" id="GO:0005576">
    <property type="term" value="C:extracellular region"/>
    <property type="evidence" value="ECO:0007669"/>
    <property type="project" value="InterPro"/>
</dbReference>
<reference key="1">
    <citation type="journal article" date="2007" name="Nature">
        <title>The medaka draft genome and insights into vertebrate genome evolution.</title>
        <authorList>
            <person name="Kasahara M."/>
            <person name="Naruse K."/>
            <person name="Sasaki S."/>
            <person name="Nakatani Y."/>
            <person name="Qu W."/>
            <person name="Ahsan B."/>
            <person name="Yamada T."/>
            <person name="Nagayasu Y."/>
            <person name="Doi K."/>
            <person name="Kasai Y."/>
            <person name="Jindo T."/>
            <person name="Kobayashi D."/>
            <person name="Shimada A."/>
            <person name="Toyoda A."/>
            <person name="Kuroki Y."/>
            <person name="Fujiyama A."/>
            <person name="Sasaki T."/>
            <person name="Shimizu A."/>
            <person name="Asakawa S."/>
            <person name="Shimizu N."/>
            <person name="Hashimoto S."/>
            <person name="Yang J."/>
            <person name="Lee Y."/>
            <person name="Matsushima K."/>
            <person name="Sugano S."/>
            <person name="Sakaizumi M."/>
            <person name="Narita T."/>
            <person name="Ohishi K."/>
            <person name="Haga S."/>
            <person name="Ohta F."/>
            <person name="Nomoto H."/>
            <person name="Nogata K."/>
            <person name="Morishita T."/>
            <person name="Endo T."/>
            <person name="Shin-I T."/>
            <person name="Takeda H."/>
            <person name="Morishita S."/>
            <person name="Kohara Y."/>
        </authorList>
    </citation>
    <scope>NUCLEOTIDE SEQUENCE [LARGE SCALE GENOMIC DNA]</scope>
    <source>
        <strain>Hd-rR</strain>
    </source>
</reference>
<dbReference type="Proteomes" id="UP000265180">
    <property type="component" value="Chromosome 7"/>
</dbReference>